<dbReference type="Gene3D" id="1.10.8.430">
    <property type="entry name" value="Helical domain of apoptotic protease-activating factors"/>
    <property type="match status" value="1"/>
</dbReference>
<gene>
    <name evidence="2" type="ORF">PIB30_054607</name>
</gene>
<reference evidence="2 3" key="1">
    <citation type="journal article" date="2023" name="Plants (Basel)">
        <title>Bridging the Gap: Combining Genomics and Transcriptomics Approaches to Understand Stylosanthes scabra, an Orphan Legume from the Brazilian Caatinga.</title>
        <authorList>
            <person name="Ferreira-Neto J.R.C."/>
            <person name="da Silva M.D."/>
            <person name="Binneck E."/>
            <person name="de Melo N.F."/>
            <person name="da Silva R.H."/>
            <person name="de Melo A.L.T.M."/>
            <person name="Pandolfi V."/>
            <person name="Bustamante F.O."/>
            <person name="Brasileiro-Vidal A.C."/>
            <person name="Benko-Iseppon A.M."/>
        </authorList>
    </citation>
    <scope>NUCLEOTIDE SEQUENCE [LARGE SCALE GENOMIC DNA]</scope>
    <source>
        <tissue evidence="2">Leaves</tissue>
    </source>
</reference>
<dbReference type="Proteomes" id="UP001341840">
    <property type="component" value="Unassembled WGS sequence"/>
</dbReference>
<dbReference type="SUPFAM" id="SSF52540">
    <property type="entry name" value="P-loop containing nucleoside triphosphate hydrolases"/>
    <property type="match status" value="1"/>
</dbReference>
<evidence type="ECO:0000313" key="2">
    <source>
        <dbReference type="EMBL" id="MED6123974.1"/>
    </source>
</evidence>
<dbReference type="InterPro" id="IPR027417">
    <property type="entry name" value="P-loop_NTPase"/>
</dbReference>
<evidence type="ECO:0000256" key="1">
    <source>
        <dbReference type="ARBA" id="ARBA00022821"/>
    </source>
</evidence>
<sequence>MEGFSSPFCYGVKGTKASFPELNGNPTLERIGKKISRKCDGLPLATETLGCLCRRHDVEEWEKIFRSDIWGFSINDSKIIPALLAPHAALQSITISGCMELVSFTGEGLAAPNLTHLYLAYCYKLEVPEGGLPPNLKHLGIHEPFWGRSLMLNLEALTHLTINGSYTSIKSYPYSLPNLPSLTTLKLTWFYDMETLDCNQLLHLTSLQHLHIEWCQKKLENMVGEKLPSSLL</sequence>
<dbReference type="SUPFAM" id="SSF52047">
    <property type="entry name" value="RNI-like"/>
    <property type="match status" value="1"/>
</dbReference>
<accession>A0ABU6RJB5</accession>
<dbReference type="EMBL" id="JASCZI010030626">
    <property type="protein sequence ID" value="MED6123974.1"/>
    <property type="molecule type" value="Genomic_DNA"/>
</dbReference>
<dbReference type="InterPro" id="IPR032675">
    <property type="entry name" value="LRR_dom_sf"/>
</dbReference>
<evidence type="ECO:0000313" key="3">
    <source>
        <dbReference type="Proteomes" id="UP001341840"/>
    </source>
</evidence>
<dbReference type="Gene3D" id="3.80.10.10">
    <property type="entry name" value="Ribonuclease Inhibitor"/>
    <property type="match status" value="1"/>
</dbReference>
<dbReference type="InterPro" id="IPR042197">
    <property type="entry name" value="Apaf_helical"/>
</dbReference>
<keyword evidence="3" id="KW-1185">Reference proteome</keyword>
<dbReference type="PANTHER" id="PTHR36766">
    <property type="entry name" value="PLANT BROAD-SPECTRUM MILDEW RESISTANCE PROTEIN RPW8"/>
    <property type="match status" value="1"/>
</dbReference>
<organism evidence="2 3">
    <name type="scientific">Stylosanthes scabra</name>
    <dbReference type="NCBI Taxonomy" id="79078"/>
    <lineage>
        <taxon>Eukaryota</taxon>
        <taxon>Viridiplantae</taxon>
        <taxon>Streptophyta</taxon>
        <taxon>Embryophyta</taxon>
        <taxon>Tracheophyta</taxon>
        <taxon>Spermatophyta</taxon>
        <taxon>Magnoliopsida</taxon>
        <taxon>eudicotyledons</taxon>
        <taxon>Gunneridae</taxon>
        <taxon>Pentapetalae</taxon>
        <taxon>rosids</taxon>
        <taxon>fabids</taxon>
        <taxon>Fabales</taxon>
        <taxon>Fabaceae</taxon>
        <taxon>Papilionoideae</taxon>
        <taxon>50 kb inversion clade</taxon>
        <taxon>dalbergioids sensu lato</taxon>
        <taxon>Dalbergieae</taxon>
        <taxon>Pterocarpus clade</taxon>
        <taxon>Stylosanthes</taxon>
    </lineage>
</organism>
<comment type="caution">
    <text evidence="2">The sequence shown here is derived from an EMBL/GenBank/DDBJ whole genome shotgun (WGS) entry which is preliminary data.</text>
</comment>
<proteinExistence type="predicted"/>
<protein>
    <submittedName>
        <fullName evidence="2">Uncharacterized protein</fullName>
    </submittedName>
</protein>
<dbReference type="PANTHER" id="PTHR36766:SF30">
    <property type="entry name" value="TIR-NBS TYPE DISEASE RESISTANCE PROTEIN-RELATED"/>
    <property type="match status" value="1"/>
</dbReference>
<name>A0ABU6RJB5_9FABA</name>
<keyword evidence="1" id="KW-0611">Plant defense</keyword>